<evidence type="ECO:0000313" key="3">
    <source>
        <dbReference type="Proteomes" id="UP000007844"/>
    </source>
</evidence>
<dbReference type="Gene3D" id="1.10.10.10">
    <property type="entry name" value="Winged helix-like DNA-binding domain superfamily/Winged helix DNA-binding domain"/>
    <property type="match status" value="1"/>
</dbReference>
<dbReference type="InterPro" id="IPR000847">
    <property type="entry name" value="LysR_HTH_N"/>
</dbReference>
<dbReference type="eggNOG" id="COG2005">
    <property type="taxonomic scope" value="Bacteria"/>
</dbReference>
<protein>
    <submittedName>
        <fullName evidence="2">Putative transcriptional regulator, ModE family</fullName>
    </submittedName>
</protein>
<accession>F3YVP0</accession>
<keyword evidence="3" id="KW-1185">Reference proteome</keyword>
<dbReference type="InterPro" id="IPR036390">
    <property type="entry name" value="WH_DNA-bd_sf"/>
</dbReference>
<dbReference type="EMBL" id="CP003221">
    <property type="protein sequence ID" value="EGJ48776.1"/>
    <property type="molecule type" value="Genomic_DNA"/>
</dbReference>
<dbReference type="STRING" id="690850.Desaf_0421"/>
<dbReference type="HOGENOM" id="CLU_125440_2_0_7"/>
<name>F3YVP0_DESAF</name>
<dbReference type="Proteomes" id="UP000007844">
    <property type="component" value="Chromosome"/>
</dbReference>
<dbReference type="PANTHER" id="PTHR30432">
    <property type="entry name" value="TRANSCRIPTIONAL REGULATOR MODE"/>
    <property type="match status" value="1"/>
</dbReference>
<dbReference type="RefSeq" id="WP_014258624.1">
    <property type="nucleotide sequence ID" value="NC_016629.1"/>
</dbReference>
<dbReference type="PANTHER" id="PTHR30432:SF1">
    <property type="entry name" value="DNA-BINDING TRANSCRIPTIONAL DUAL REGULATOR MODE"/>
    <property type="match status" value="1"/>
</dbReference>
<feature type="domain" description="HTH lysR-type" evidence="1">
    <location>
        <begin position="25"/>
        <end position="85"/>
    </location>
</feature>
<reference evidence="2 3" key="1">
    <citation type="journal article" date="2011" name="J. Bacteriol.">
        <title>Genome sequence of the mercury-methylating and pleomorphic Desulfovibrio africanus Strain Walvis Bay.</title>
        <authorList>
            <person name="Brown S.D."/>
            <person name="Wall J.D."/>
            <person name="Kucken A.M."/>
            <person name="Gilmour C.C."/>
            <person name="Podar M."/>
            <person name="Brandt C.C."/>
            <person name="Teshima H."/>
            <person name="Detter J.C."/>
            <person name="Han C.S."/>
            <person name="Land M.L."/>
            <person name="Lucas S."/>
            <person name="Han J."/>
            <person name="Pennacchio L."/>
            <person name="Nolan M."/>
            <person name="Pitluck S."/>
            <person name="Woyke T."/>
            <person name="Goodwin L."/>
            <person name="Palumbo A.V."/>
            <person name="Elias D.A."/>
        </authorList>
    </citation>
    <scope>NUCLEOTIDE SEQUENCE [LARGE SCALE GENOMIC DNA]</scope>
    <source>
        <strain evidence="2 3">Walvis Bay</strain>
    </source>
</reference>
<dbReference type="KEGG" id="daf:Desaf_0421"/>
<proteinExistence type="predicted"/>
<gene>
    <name evidence="2" type="ORF">Desaf_0421</name>
</gene>
<dbReference type="InterPro" id="IPR036388">
    <property type="entry name" value="WH-like_DNA-bd_sf"/>
</dbReference>
<evidence type="ECO:0000313" key="2">
    <source>
        <dbReference type="EMBL" id="EGJ48776.1"/>
    </source>
</evidence>
<organism evidence="2 3">
    <name type="scientific">Desulfocurvibacter africanus subsp. africanus str. Walvis Bay</name>
    <dbReference type="NCBI Taxonomy" id="690850"/>
    <lineage>
        <taxon>Bacteria</taxon>
        <taxon>Pseudomonadati</taxon>
        <taxon>Thermodesulfobacteriota</taxon>
        <taxon>Desulfovibrionia</taxon>
        <taxon>Desulfovibrionales</taxon>
        <taxon>Desulfovibrionaceae</taxon>
        <taxon>Desulfocurvibacter</taxon>
    </lineage>
</organism>
<dbReference type="AlphaFoldDB" id="F3YVP0"/>
<dbReference type="InterPro" id="IPR051815">
    <property type="entry name" value="Molybdate_resp_trans_reg"/>
</dbReference>
<dbReference type="Pfam" id="PF00126">
    <property type="entry name" value="HTH_1"/>
    <property type="match status" value="1"/>
</dbReference>
<sequence length="138" mass="15397">MDEHHPTVRMHLWLETEDGVFFGLGRLKLLESIESSGSLKAAAISLGMSYRAAWGKIKRTECVLGFALIEKTAGNRTGYRLTEAGVLLKDSYRRWLDDVERMALERGSQLLPCIPRKYVQDDEEPLACDCLANAVPAG</sequence>
<dbReference type="GO" id="GO:0003700">
    <property type="term" value="F:DNA-binding transcription factor activity"/>
    <property type="evidence" value="ECO:0007669"/>
    <property type="project" value="InterPro"/>
</dbReference>
<evidence type="ECO:0000259" key="1">
    <source>
        <dbReference type="Pfam" id="PF00126"/>
    </source>
</evidence>
<dbReference type="SUPFAM" id="SSF46785">
    <property type="entry name" value="Winged helix' DNA-binding domain"/>
    <property type="match status" value="1"/>
</dbReference>